<organism evidence="1 2">
    <name type="scientific">Cannabis sativa</name>
    <name type="common">Hemp</name>
    <name type="synonym">Marijuana</name>
    <dbReference type="NCBI Taxonomy" id="3483"/>
    <lineage>
        <taxon>Eukaryota</taxon>
        <taxon>Viridiplantae</taxon>
        <taxon>Streptophyta</taxon>
        <taxon>Embryophyta</taxon>
        <taxon>Tracheophyta</taxon>
        <taxon>Spermatophyta</taxon>
        <taxon>Magnoliopsida</taxon>
        <taxon>eudicotyledons</taxon>
        <taxon>Gunneridae</taxon>
        <taxon>Pentapetalae</taxon>
        <taxon>rosids</taxon>
        <taxon>fabids</taxon>
        <taxon>Rosales</taxon>
        <taxon>Cannabaceae</taxon>
        <taxon>Cannabis</taxon>
    </lineage>
</organism>
<accession>A0A803PS30</accession>
<dbReference type="PANTHER" id="PTHR31286:SF180">
    <property type="entry name" value="OS10G0362600 PROTEIN"/>
    <property type="match status" value="1"/>
</dbReference>
<dbReference type="EMBL" id="UZAU01000466">
    <property type="status" value="NOT_ANNOTATED_CDS"/>
    <property type="molecule type" value="Genomic_DNA"/>
</dbReference>
<evidence type="ECO:0000313" key="2">
    <source>
        <dbReference type="Proteomes" id="UP000596661"/>
    </source>
</evidence>
<protein>
    <recommendedName>
        <fullName evidence="3">CCHC-type domain-containing protein</fullName>
    </recommendedName>
</protein>
<dbReference type="InterPro" id="IPR040256">
    <property type="entry name" value="At4g02000-like"/>
</dbReference>
<dbReference type="AlphaFoldDB" id="A0A803PS30"/>
<evidence type="ECO:0008006" key="3">
    <source>
        <dbReference type="Google" id="ProtNLM"/>
    </source>
</evidence>
<reference evidence="1" key="1">
    <citation type="submission" date="2018-11" db="EMBL/GenBank/DDBJ databases">
        <authorList>
            <person name="Grassa J C."/>
        </authorList>
    </citation>
    <scope>NUCLEOTIDE SEQUENCE [LARGE SCALE GENOMIC DNA]</scope>
</reference>
<dbReference type="OMA" id="CKNCMGY"/>
<keyword evidence="2" id="KW-1185">Reference proteome</keyword>
<dbReference type="Gramene" id="evm.model.05.837">
    <property type="protein sequence ID" value="cds.evm.model.05.837"/>
    <property type="gene ID" value="evm.TU.05.837"/>
</dbReference>
<sequence>MVDQHTKDCTRVQFARILVEMDITDTPPRSVQYVDEHGQLVEQSIDYEWLLVKCKNCMGYGHIMADCRKGEAKKKL</sequence>
<name>A0A803PS30_CANSA</name>
<dbReference type="PANTHER" id="PTHR31286">
    <property type="entry name" value="GLYCINE-RICH CELL WALL STRUCTURAL PROTEIN 1.8-LIKE"/>
    <property type="match status" value="1"/>
</dbReference>
<dbReference type="Proteomes" id="UP000596661">
    <property type="component" value="Chromosome 5"/>
</dbReference>
<dbReference type="EnsemblPlants" id="evm.model.05.837">
    <property type="protein sequence ID" value="cds.evm.model.05.837"/>
    <property type="gene ID" value="evm.TU.05.837"/>
</dbReference>
<evidence type="ECO:0000313" key="1">
    <source>
        <dbReference type="EnsemblPlants" id="cds.evm.model.05.837"/>
    </source>
</evidence>
<proteinExistence type="predicted"/>
<reference evidence="1" key="2">
    <citation type="submission" date="2021-03" db="UniProtKB">
        <authorList>
            <consortium name="EnsemblPlants"/>
        </authorList>
    </citation>
    <scope>IDENTIFICATION</scope>
</reference>